<keyword evidence="2 5" id="KW-0812">Transmembrane</keyword>
<evidence type="ECO:0000256" key="3">
    <source>
        <dbReference type="ARBA" id="ARBA00022989"/>
    </source>
</evidence>
<gene>
    <name evidence="7" type="ORF">FGO68_gene12774</name>
    <name evidence="6" type="ORF">FGO68_gene7146</name>
</gene>
<feature type="transmembrane region" description="Helical" evidence="5">
    <location>
        <begin position="6"/>
        <end position="25"/>
    </location>
</feature>
<feature type="transmembrane region" description="Helical" evidence="5">
    <location>
        <begin position="119"/>
        <end position="138"/>
    </location>
</feature>
<dbReference type="PANTHER" id="PTHR31652">
    <property type="entry name" value="LIMR FAMILY PROTEIN DDB_G0283707-RELATED"/>
    <property type="match status" value="1"/>
</dbReference>
<dbReference type="GO" id="GO:0016020">
    <property type="term" value="C:membrane"/>
    <property type="evidence" value="ECO:0007669"/>
    <property type="project" value="UniProtKB-SubCell"/>
</dbReference>
<keyword evidence="8" id="KW-1185">Reference proteome</keyword>
<comment type="caution">
    <text evidence="7">The sequence shown here is derived from an EMBL/GenBank/DDBJ whole genome shotgun (WGS) entry which is preliminary data.</text>
</comment>
<dbReference type="Pfam" id="PF04791">
    <property type="entry name" value="LMBR1"/>
    <property type="match status" value="1"/>
</dbReference>
<dbReference type="EMBL" id="RRYP01026578">
    <property type="protein sequence ID" value="TNV71842.1"/>
    <property type="molecule type" value="Genomic_DNA"/>
</dbReference>
<keyword evidence="3 5" id="KW-1133">Transmembrane helix</keyword>
<evidence type="ECO:0000313" key="8">
    <source>
        <dbReference type="Proteomes" id="UP000785679"/>
    </source>
</evidence>
<comment type="subcellular location">
    <subcellularLocation>
        <location evidence="1">Membrane</location>
        <topology evidence="1">Multi-pass membrane protein</topology>
    </subcellularLocation>
</comment>
<sequence>MDYYFLGLSITFLFVLLIGNVYFLANNAHPKDTHFGSSIVMRLVVILAFTIAYLPFVMVPLDVANTDYFSQSFNMRVLWEILLISQVICVWVLFPILIVYYESNESDGQSKKIKRSMQVAIPLFLFLVLVTVPTYFWLRDVRK</sequence>
<evidence type="ECO:0000256" key="2">
    <source>
        <dbReference type="ARBA" id="ARBA00022692"/>
    </source>
</evidence>
<dbReference type="InterPro" id="IPR006876">
    <property type="entry name" value="LMBR1-like_membr_prot"/>
</dbReference>
<accession>A0A8J8NB89</accession>
<organism evidence="7 8">
    <name type="scientific">Halteria grandinella</name>
    <dbReference type="NCBI Taxonomy" id="5974"/>
    <lineage>
        <taxon>Eukaryota</taxon>
        <taxon>Sar</taxon>
        <taxon>Alveolata</taxon>
        <taxon>Ciliophora</taxon>
        <taxon>Intramacronucleata</taxon>
        <taxon>Spirotrichea</taxon>
        <taxon>Stichotrichia</taxon>
        <taxon>Sporadotrichida</taxon>
        <taxon>Halteriidae</taxon>
        <taxon>Halteria</taxon>
    </lineage>
</organism>
<evidence type="ECO:0000313" key="6">
    <source>
        <dbReference type="EMBL" id="TNV71833.1"/>
    </source>
</evidence>
<evidence type="ECO:0000256" key="1">
    <source>
        <dbReference type="ARBA" id="ARBA00004141"/>
    </source>
</evidence>
<dbReference type="EMBL" id="RRYP01026617">
    <property type="protein sequence ID" value="TNV71833.1"/>
    <property type="molecule type" value="Genomic_DNA"/>
</dbReference>
<feature type="transmembrane region" description="Helical" evidence="5">
    <location>
        <begin position="37"/>
        <end position="57"/>
    </location>
</feature>
<feature type="transmembrane region" description="Helical" evidence="5">
    <location>
        <begin position="77"/>
        <end position="99"/>
    </location>
</feature>
<name>A0A8J8NB89_HALGN</name>
<dbReference type="OrthoDB" id="73273at2759"/>
<dbReference type="PANTHER" id="PTHR31652:SF0">
    <property type="entry name" value="LIMR FAMILY PROTEIN DDB_G0283707-RELATED"/>
    <property type="match status" value="1"/>
</dbReference>
<proteinExistence type="predicted"/>
<dbReference type="AlphaFoldDB" id="A0A8J8NB89"/>
<protein>
    <submittedName>
        <fullName evidence="7">Uncharacterized protein</fullName>
    </submittedName>
</protein>
<keyword evidence="4 5" id="KW-0472">Membrane</keyword>
<reference evidence="7" key="1">
    <citation type="submission" date="2019-06" db="EMBL/GenBank/DDBJ databases">
        <authorList>
            <person name="Zheng W."/>
        </authorList>
    </citation>
    <scope>NUCLEOTIDE SEQUENCE</scope>
    <source>
        <strain evidence="7">QDHG01</strain>
    </source>
</reference>
<evidence type="ECO:0000256" key="5">
    <source>
        <dbReference type="SAM" id="Phobius"/>
    </source>
</evidence>
<evidence type="ECO:0000313" key="7">
    <source>
        <dbReference type="EMBL" id="TNV71842.1"/>
    </source>
</evidence>
<dbReference type="Proteomes" id="UP000785679">
    <property type="component" value="Unassembled WGS sequence"/>
</dbReference>
<evidence type="ECO:0000256" key="4">
    <source>
        <dbReference type="ARBA" id="ARBA00023136"/>
    </source>
</evidence>